<dbReference type="Proteomes" id="UP000054623">
    <property type="component" value="Unassembled WGS sequence"/>
</dbReference>
<dbReference type="OrthoDB" id="1837101at2"/>
<evidence type="ECO:0000313" key="3">
    <source>
        <dbReference type="Proteomes" id="UP000054623"/>
    </source>
</evidence>
<evidence type="ECO:0000313" key="2">
    <source>
        <dbReference type="EMBL" id="KTE90413.1"/>
    </source>
</evidence>
<accession>A0A098AZF1</accession>
<name>A0A098AZF1_DESHA</name>
<proteinExistence type="predicted"/>
<dbReference type="InterPro" id="IPR050490">
    <property type="entry name" value="Bact_solute-bd_prot1"/>
</dbReference>
<dbReference type="Gene3D" id="3.40.190.10">
    <property type="entry name" value="Periplasmic binding protein-like II"/>
    <property type="match status" value="1"/>
</dbReference>
<reference evidence="2 3" key="2">
    <citation type="submission" date="2015-12" db="EMBL/GenBank/DDBJ databases">
        <title>Draft Genome Sequence of Desulfitobacterium hafniense Strain DH, a Sulfate-reducing Bacterium Isolated from Paddy Soils.</title>
        <authorList>
            <person name="Bao P."/>
            <person name="Zhang X."/>
            <person name="Li G."/>
        </authorList>
    </citation>
    <scope>NUCLEOTIDE SEQUENCE [LARGE SCALE GENOMIC DNA]</scope>
    <source>
        <strain evidence="2 3">DH</strain>
    </source>
</reference>
<dbReference type="PATRIC" id="fig|49338.4.peg.1210"/>
<dbReference type="AlphaFoldDB" id="A0A098AZF1"/>
<protein>
    <submittedName>
        <fullName evidence="2">ABC transporter substrate-binding protein</fullName>
    </submittedName>
    <submittedName>
        <fullName evidence="1">ABC transporter, solute-binding protein</fullName>
    </submittedName>
</protein>
<dbReference type="EMBL" id="LOCK01000039">
    <property type="protein sequence ID" value="KTE90413.1"/>
    <property type="molecule type" value="Genomic_DNA"/>
</dbReference>
<dbReference type="InterPro" id="IPR006059">
    <property type="entry name" value="SBP"/>
</dbReference>
<dbReference type="Pfam" id="PF01547">
    <property type="entry name" value="SBP_bac_1"/>
    <property type="match status" value="1"/>
</dbReference>
<dbReference type="PANTHER" id="PTHR43649">
    <property type="entry name" value="ARABINOSE-BINDING PROTEIN-RELATED"/>
    <property type="match status" value="1"/>
</dbReference>
<dbReference type="RefSeq" id="WP_005814254.1">
    <property type="nucleotide sequence ID" value="NZ_CABKQQ010000051.1"/>
</dbReference>
<sequence>MNNTISCLLSKKRVYLLLSLGLVLLLGVFAVGCGNHQDSGAAGDSNTLTISVVTKDMYLDAAVKKFEELHPGVTVKVEEYTSNPVPASSGGKNQEMILRKEDPADIEKYLTAMNAQLMTGQGSDILLLNHLPYETYADKNLLVDIGQLMESDPGFDLSKYYGNILEALKYKDSLYGLPLSFSVDMMAADKALLENSQVEIDDSTWTWEDFVQAAEKVIEDRNGGEDGEIYALAGMNETMLLTSLVRENFSKLVDGEKKEAYFDSQEFLDLLNLCRYLIDHNLLNTEPSQNKAMELAARDNLVFSITPLKGLVNLQTLKATFGGEVQLLKPPGQEGDLSFSTDSLYGINSNSANRELAWEFLKFLVSDEMMSQSMFLGMPVNKSVVPEMINQANDTAQKRGAKIMMKSAGESQAQNITLEPLAQEDIDFVESLLTKANVYNGTNQKILSIVQEETTAFFTGQKSAEMTAKLIQDRVNTYLHE</sequence>
<dbReference type="SUPFAM" id="SSF53850">
    <property type="entry name" value="Periplasmic binding protein-like II"/>
    <property type="match status" value="1"/>
</dbReference>
<dbReference type="EMBL" id="LK996017">
    <property type="protein sequence ID" value="CDX01006.1"/>
    <property type="molecule type" value="Genomic_DNA"/>
</dbReference>
<dbReference type="PANTHER" id="PTHR43649:SF12">
    <property type="entry name" value="DIACETYLCHITOBIOSE BINDING PROTEIN DASA"/>
    <property type="match status" value="1"/>
</dbReference>
<gene>
    <name evidence="2" type="ORF">AT727_07420</name>
    <name evidence="1" type="ORF">DPCES_1119</name>
</gene>
<organism evidence="1">
    <name type="scientific">Desulfitobacterium hafniense</name>
    <name type="common">Desulfitobacterium frappieri</name>
    <dbReference type="NCBI Taxonomy" id="49338"/>
    <lineage>
        <taxon>Bacteria</taxon>
        <taxon>Bacillati</taxon>
        <taxon>Bacillota</taxon>
        <taxon>Clostridia</taxon>
        <taxon>Eubacteriales</taxon>
        <taxon>Desulfitobacteriaceae</taxon>
        <taxon>Desulfitobacterium</taxon>
    </lineage>
</organism>
<evidence type="ECO:0000313" key="1">
    <source>
        <dbReference type="EMBL" id="CDX01006.1"/>
    </source>
</evidence>
<reference evidence="1" key="1">
    <citation type="submission" date="2014-07" db="EMBL/GenBank/DDBJ databases">
        <authorList>
            <person name="Hornung V.Bastian."/>
        </authorList>
    </citation>
    <scope>NUCLEOTIDE SEQUENCE</scope>
    <source>
        <strain evidence="1">PCE-S</strain>
    </source>
</reference>